<keyword evidence="5 6" id="KW-0472">Membrane</keyword>
<feature type="transmembrane region" description="Helical" evidence="6">
    <location>
        <begin position="240"/>
        <end position="265"/>
    </location>
</feature>
<evidence type="ECO:0000313" key="11">
    <source>
        <dbReference type="Proteomes" id="UP000007599"/>
    </source>
</evidence>
<dbReference type="InterPro" id="IPR054321">
    <property type="entry name" value="PspC-rel_TM"/>
</dbReference>
<feature type="domain" description="Phage shock protein PspC N-terminal" evidence="7">
    <location>
        <begin position="108"/>
        <end position="166"/>
    </location>
</feature>
<evidence type="ECO:0000259" key="8">
    <source>
        <dbReference type="Pfam" id="PF22571"/>
    </source>
</evidence>
<dbReference type="HOGENOM" id="CLU_017085_0_0_10"/>
<evidence type="ECO:0000256" key="1">
    <source>
        <dbReference type="ARBA" id="ARBA00004162"/>
    </source>
</evidence>
<evidence type="ECO:0000256" key="3">
    <source>
        <dbReference type="ARBA" id="ARBA00022692"/>
    </source>
</evidence>
<sequence>MNKTTSINLGGFFFHIDEDAYNKLSSYLQAVKRSLSPEGRDEIIKDIESRIAELAQEKLGTTKQVISLADVDAIISIMGQPEDYKIDDNEPTKATYQSTQDYTYYTSKKLYRDKDNALLGGVIAGLSHYFGVEAIWLRIIFILSMFLSFGTTVVVYFLLWILLPEAITTSQKLEMKGQPITISNIEKKVKEGFNEITDKINNLDHQKIADNAKYGAQKIGSTAGDIISELFKGIGKAVGFFILLFATIAFLGVIVASVILVFSSSLPEVLLQDNIHTPFNFDVPLWAQGLLFLSAFGIPLFFFVLLGLKLLIPNTRSIGNYAKFSLLAIWIFSLISLTVVGIRYATELSHDGKVVKKEVLPITTNDTLEVKFVNNEYFSKRVDHRSDLRIMQDSTKNEIIYSNNVYLHLKTTDKAQPFVIVEKTAQGRNFDEANTRAEKIKYNFKFVGNQLILDNYFTTESSAKFRNQQVHVYLYLPEGITYYPNKNVENFLNDYNSDFEYYYGPEGYKYKVSKGELDCLNCPDENENEAEIETVSSELGNGNVVKTTTIKDSIEKVSVKVNGKEIINTEVIKSKH</sequence>
<name>H8XU49_FLAIG</name>
<dbReference type="Pfam" id="PF22744">
    <property type="entry name" value="Toast-rack_PspC-Cterm"/>
    <property type="match status" value="1"/>
</dbReference>
<evidence type="ECO:0000256" key="5">
    <source>
        <dbReference type="ARBA" id="ARBA00023136"/>
    </source>
</evidence>
<dbReference type="RefSeq" id="WP_014387974.1">
    <property type="nucleotide sequence ID" value="NC_017025.1"/>
</dbReference>
<evidence type="ECO:0000313" key="10">
    <source>
        <dbReference type="EMBL" id="CCG52832.1"/>
    </source>
</evidence>
<accession>H8XU49</accession>
<dbReference type="OrthoDB" id="5772680at2"/>
<protein>
    <submittedName>
        <fullName evidence="10">Uncharacterized protein</fullName>
    </submittedName>
</protein>
<dbReference type="Proteomes" id="UP000007599">
    <property type="component" value="Chromosome I"/>
</dbReference>
<keyword evidence="2" id="KW-1003">Cell membrane</keyword>
<evidence type="ECO:0000259" key="9">
    <source>
        <dbReference type="Pfam" id="PF22744"/>
    </source>
</evidence>
<feature type="transmembrane region" description="Helical" evidence="6">
    <location>
        <begin position="117"/>
        <end position="136"/>
    </location>
</feature>
<evidence type="ECO:0000256" key="4">
    <source>
        <dbReference type="ARBA" id="ARBA00022989"/>
    </source>
</evidence>
<dbReference type="eggNOG" id="COG1983">
    <property type="taxonomic scope" value="Bacteria"/>
</dbReference>
<proteinExistence type="predicted"/>
<evidence type="ECO:0000256" key="2">
    <source>
        <dbReference type="ARBA" id="ARBA00022475"/>
    </source>
</evidence>
<keyword evidence="4 6" id="KW-1133">Transmembrane helix</keyword>
<feature type="transmembrane region" description="Helical" evidence="6">
    <location>
        <begin position="324"/>
        <end position="345"/>
    </location>
</feature>
<comment type="subcellular location">
    <subcellularLocation>
        <location evidence="1">Cell membrane</location>
        <topology evidence="1">Single-pass membrane protein</topology>
    </subcellularLocation>
</comment>
<organism evidence="10 11">
    <name type="scientific">Flavobacterium indicum (strain DSM 17447 / CIP 109464 / GPTSA100-9)</name>
    <dbReference type="NCBI Taxonomy" id="1094466"/>
    <lineage>
        <taxon>Bacteria</taxon>
        <taxon>Pseudomonadati</taxon>
        <taxon>Bacteroidota</taxon>
        <taxon>Flavobacteriia</taxon>
        <taxon>Flavobacteriales</taxon>
        <taxon>Flavobacteriaceae</taxon>
        <taxon>Flavobacterium</taxon>
    </lineage>
</organism>
<gene>
    <name evidence="10" type="ordered locus">KQS_04260</name>
</gene>
<feature type="transmembrane region" description="Helical" evidence="6">
    <location>
        <begin position="285"/>
        <end position="312"/>
    </location>
</feature>
<dbReference type="Pfam" id="PF22571">
    <property type="entry name" value="LiaI-LiaF-TM_PspC"/>
    <property type="match status" value="1"/>
</dbReference>
<keyword evidence="11" id="KW-1185">Reference proteome</keyword>
<keyword evidence="3 6" id="KW-0812">Transmembrane</keyword>
<dbReference type="PANTHER" id="PTHR33885:SF3">
    <property type="entry name" value="PHAGE SHOCK PROTEIN C"/>
    <property type="match status" value="1"/>
</dbReference>
<dbReference type="STRING" id="1094466.KQS_04260"/>
<dbReference type="AlphaFoldDB" id="H8XU49"/>
<dbReference type="InterPro" id="IPR054319">
    <property type="entry name" value="PspC-rel_ToastRack"/>
</dbReference>
<dbReference type="PANTHER" id="PTHR33885">
    <property type="entry name" value="PHAGE SHOCK PROTEIN C"/>
    <property type="match status" value="1"/>
</dbReference>
<dbReference type="PATRIC" id="fig|1094466.5.peg.836"/>
<dbReference type="Pfam" id="PF04024">
    <property type="entry name" value="PspC"/>
    <property type="match status" value="1"/>
</dbReference>
<feature type="domain" description="PspC-related transmembrane region" evidence="8">
    <location>
        <begin position="206"/>
        <end position="347"/>
    </location>
</feature>
<dbReference type="InterPro" id="IPR052027">
    <property type="entry name" value="PspC"/>
</dbReference>
<dbReference type="GO" id="GO:0005886">
    <property type="term" value="C:plasma membrane"/>
    <property type="evidence" value="ECO:0007669"/>
    <property type="project" value="UniProtKB-SubCell"/>
</dbReference>
<reference evidence="10 11" key="1">
    <citation type="journal article" date="2012" name="J. Bacteriol.">
        <title>Complete Genome Sequence of Flavobacterium indicum GPSTA100-9T, Isolated from Warm Spring Water.</title>
        <authorList>
            <person name="Barbier P."/>
            <person name="Houel A."/>
            <person name="Loux V."/>
            <person name="Poulain J."/>
            <person name="Bernardet J.F."/>
            <person name="Touchon M."/>
            <person name="Duchaud E."/>
        </authorList>
    </citation>
    <scope>NUCLEOTIDE SEQUENCE [LARGE SCALE GENOMIC DNA]</scope>
    <source>
        <strain evidence="11">DSM 17447 / CIP 109464 / GPTSA100-9</strain>
    </source>
</reference>
<evidence type="ECO:0000259" key="7">
    <source>
        <dbReference type="Pfam" id="PF04024"/>
    </source>
</evidence>
<dbReference type="EMBL" id="HE774682">
    <property type="protein sequence ID" value="CCG52832.1"/>
    <property type="molecule type" value="Genomic_DNA"/>
</dbReference>
<feature type="domain" description="PspC-related ToastRack" evidence="9">
    <location>
        <begin position="391"/>
        <end position="524"/>
    </location>
</feature>
<reference evidence="11" key="2">
    <citation type="submission" date="2012-03" db="EMBL/GenBank/DDBJ databases">
        <title>Complete genome sequence of Flavobacterium indicum GPTSA100-9T, isolated from warm spring water.</title>
        <authorList>
            <person name="Barbier P."/>
            <person name="Houel A."/>
            <person name="Loux V."/>
            <person name="Poulain J."/>
            <person name="Bernardet J.-F."/>
            <person name="Touchon M."/>
            <person name="Duchaud E."/>
        </authorList>
    </citation>
    <scope>NUCLEOTIDE SEQUENCE [LARGE SCALE GENOMIC DNA]</scope>
    <source>
        <strain evidence="11">DSM 17447 / CIP 109464 / GPTSA100-9</strain>
    </source>
</reference>
<dbReference type="KEGG" id="fin:KQS_04260"/>
<dbReference type="InterPro" id="IPR007168">
    <property type="entry name" value="Phageshock_PspC_N"/>
</dbReference>
<feature type="transmembrane region" description="Helical" evidence="6">
    <location>
        <begin position="142"/>
        <end position="163"/>
    </location>
</feature>
<dbReference type="Pfam" id="PF22564">
    <property type="entry name" value="HAAS"/>
    <property type="match status" value="1"/>
</dbReference>
<evidence type="ECO:0000256" key="6">
    <source>
        <dbReference type="SAM" id="Phobius"/>
    </source>
</evidence>